<dbReference type="EMBL" id="CP001940">
    <property type="protein sequence ID" value="ADH86367.1"/>
    <property type="molecule type" value="Genomic_DNA"/>
</dbReference>
<dbReference type="InParanoid" id="D6Z492"/>
<keyword evidence="3" id="KW-1185">Reference proteome</keyword>
<name>D6Z492_DESAT</name>
<evidence type="ECO:0000256" key="1">
    <source>
        <dbReference type="SAM" id="MobiDB-lite"/>
    </source>
</evidence>
<evidence type="ECO:0000313" key="2">
    <source>
        <dbReference type="EMBL" id="ADH86367.1"/>
    </source>
</evidence>
<dbReference type="HOGENOM" id="CLU_1358615_0_0_7"/>
<accession>D6Z492</accession>
<gene>
    <name evidence="2" type="ordered locus">DaAHT2_1674</name>
</gene>
<sequence>MSTDIDQEQQQPKSQAQQDYEEGLEKMKNKALPLAAAAFHNALLGFEEAGDEAGVARAVTKLAEICLLREEYPKALEHLQRALTICRAANDHLSATYLEKQLFYTNIALNNQERALNLGLDLLAAYQDYNNPAGAVEILEKLAEVYLAAGNREKAAECLRTAAGIHKSFKHQRAAQQMLDQAETLLRQS</sequence>
<dbReference type="Pfam" id="PF13176">
    <property type="entry name" value="TPR_7"/>
    <property type="match status" value="1"/>
</dbReference>
<feature type="region of interest" description="Disordered" evidence="1">
    <location>
        <begin position="1"/>
        <end position="22"/>
    </location>
</feature>
<dbReference type="SUPFAM" id="SSF48452">
    <property type="entry name" value="TPR-like"/>
    <property type="match status" value="1"/>
</dbReference>
<dbReference type="KEGG" id="dak:DaAHT2_1674"/>
<dbReference type="STRING" id="589865.DaAHT2_1674"/>
<dbReference type="RefSeq" id="WP_013163893.1">
    <property type="nucleotide sequence ID" value="NC_014216.1"/>
</dbReference>
<reference evidence="3" key="1">
    <citation type="submission" date="2010-02" db="EMBL/GenBank/DDBJ databases">
        <title>Complete sequence of Desulfurivibrio alkaliphilus AHT2.</title>
        <authorList>
            <consortium name="US DOE Joint Genome Institute"/>
            <person name="Pitluck S."/>
            <person name="Chertkov O."/>
            <person name="Detter J.C."/>
            <person name="Han C."/>
            <person name="Tapia R."/>
            <person name="Larimer F."/>
            <person name="Land M."/>
            <person name="Hauser L."/>
            <person name="Kyrpides N."/>
            <person name="Mikhailova N."/>
            <person name="Sorokin D.Y."/>
            <person name="Muyzer G."/>
            <person name="Woyke T."/>
        </authorList>
    </citation>
    <scope>NUCLEOTIDE SEQUENCE [LARGE SCALE GENOMIC DNA]</scope>
    <source>
        <strain evidence="3">DSM 19089 / UNIQEM U267 / AHT2</strain>
    </source>
</reference>
<organism evidence="2 3">
    <name type="scientific">Desulfurivibrio alkaliphilus (strain DSM 19089 / UNIQEM U267 / AHT2)</name>
    <dbReference type="NCBI Taxonomy" id="589865"/>
    <lineage>
        <taxon>Bacteria</taxon>
        <taxon>Pseudomonadati</taxon>
        <taxon>Thermodesulfobacteriota</taxon>
        <taxon>Desulfobulbia</taxon>
        <taxon>Desulfobulbales</taxon>
        <taxon>Desulfobulbaceae</taxon>
        <taxon>Desulfurivibrio</taxon>
    </lineage>
</organism>
<dbReference type="InterPro" id="IPR019734">
    <property type="entry name" value="TPR_rpt"/>
</dbReference>
<evidence type="ECO:0000313" key="3">
    <source>
        <dbReference type="Proteomes" id="UP000001508"/>
    </source>
</evidence>
<dbReference type="InterPro" id="IPR011990">
    <property type="entry name" value="TPR-like_helical_dom_sf"/>
</dbReference>
<protein>
    <submittedName>
        <fullName evidence="2">TPR repeat-containing protein</fullName>
    </submittedName>
</protein>
<dbReference type="OrthoDB" id="5430667at2"/>
<dbReference type="Proteomes" id="UP000001508">
    <property type="component" value="Chromosome"/>
</dbReference>
<dbReference type="eggNOG" id="COG0457">
    <property type="taxonomic scope" value="Bacteria"/>
</dbReference>
<dbReference type="Gene3D" id="1.25.40.10">
    <property type="entry name" value="Tetratricopeptide repeat domain"/>
    <property type="match status" value="2"/>
</dbReference>
<dbReference type="SMART" id="SM00028">
    <property type="entry name" value="TPR"/>
    <property type="match status" value="2"/>
</dbReference>
<proteinExistence type="predicted"/>
<dbReference type="AlphaFoldDB" id="D6Z492"/>
<feature type="compositionally biased region" description="Low complexity" evidence="1">
    <location>
        <begin position="8"/>
        <end position="18"/>
    </location>
</feature>